<dbReference type="Proteomes" id="UP000542776">
    <property type="component" value="Unassembled WGS sequence"/>
</dbReference>
<protein>
    <submittedName>
        <fullName evidence="1">Intracellular multiplication protein IcmB</fullName>
    </submittedName>
</protein>
<evidence type="ECO:0000313" key="2">
    <source>
        <dbReference type="Proteomes" id="UP000542776"/>
    </source>
</evidence>
<sequence>MSLLEGFAGFLSRSVFRKSLDGYCRLVSTENETTFVSDDGSLASLFELDGFRSLPGPLEISESVERLRVALSAYLARPGHSIEFFFAQSPELGHEEIARAIRQTRRNAQDTGLDLEDILEERLALLPLRLSGERCYLTLWSRPSLMTRTENKEAGAAVSKRLQGSPSTREGQFPSLALDSLLTRHMSVCDALVREFSTQGIVLAPLTSHEALSVMRGVQNPAFLPNGKTWKGTLPGDYVRARLPSNERELTKGDISNIVWPIIARQVMTEHGEVLDQSTVRLGDYVFSGFDIVVGPEVVVEFNQLIRSVLEGEERTSWRCSMVVDAGGFQGQVFKQQYVNLFAWTAPISNMRIKNAFERLRRIDGAGDTVVRWRVSFAVWCDKGDETKLRRHVAMLRRTVERWGNCQTDALTGDPMECVMSSAVGISAASTAPAASASFAEALAMAPIARPASPWSRGAVLLRTKDGKLWPYQPGSAQQLSWVDVIVGTPGSGKSVLLNTINLAVALSRQSGRSDDNNGLLPRISIIDIGPSSSGLILMIRDALPVERRHEAVYHRLKMDGSNALNPFDTQLCLRFPLAHERAFLVNLISLICTPDGEEKAYDGMAQVAAAAIDAAYLHFSDEGAKKFGWTESHEVDAALKALSFESDKQTTWWEVCDFLAAKGKLHPAALAQRLAVPTLSDLVLMANEETVAEQFRDMRTPTGETVMRSFQRMVTSAARDFPILAQPTRFDLSNARIISLDLADVVTTSGPQAKRQAAIMYMVARQATTADFWLDADEIRGKTLHGDFAEGARALHLRRVENNRQMAKMLSVDEYHLTGGLGIRDQIVQDTRVGRKNGVQIILASQLLEDFDSAIQELASTFWFCNVPTEKSRDRICRDYNLGPSIKDVMRGLTGPRGDGAPVLAMMKLRSGTYVQELVNQPGPNELWALSTTAEDAALRRMLYERLGSKPARAILAKRFPSGSARGTLERRLSDLEDQGTAIDNRARENVVQQLADDLVREVSR</sequence>
<dbReference type="EMBL" id="JACIEK010000015">
    <property type="protein sequence ID" value="MBB4000106.1"/>
    <property type="molecule type" value="Genomic_DNA"/>
</dbReference>
<name>A0A7W6H803_9HYPH</name>
<accession>A0A7W6H803</accession>
<keyword evidence="2" id="KW-1185">Reference proteome</keyword>
<comment type="caution">
    <text evidence="1">The sequence shown here is derived from an EMBL/GenBank/DDBJ whole genome shotgun (WGS) entry which is preliminary data.</text>
</comment>
<proteinExistence type="predicted"/>
<gene>
    <name evidence="1" type="ORF">GGR04_003982</name>
</gene>
<dbReference type="Gene3D" id="3.40.50.300">
    <property type="entry name" value="P-loop containing nucleotide triphosphate hydrolases"/>
    <property type="match status" value="1"/>
</dbReference>
<dbReference type="RefSeq" id="WP_183201676.1">
    <property type="nucleotide sequence ID" value="NZ_JACIEK010000015.1"/>
</dbReference>
<dbReference type="SUPFAM" id="SSF52540">
    <property type="entry name" value="P-loop containing nucleoside triphosphate hydrolases"/>
    <property type="match status" value="1"/>
</dbReference>
<evidence type="ECO:0000313" key="1">
    <source>
        <dbReference type="EMBL" id="MBB4000106.1"/>
    </source>
</evidence>
<reference evidence="1 2" key="1">
    <citation type="submission" date="2020-08" db="EMBL/GenBank/DDBJ databases">
        <title>Genomic Encyclopedia of Type Strains, Phase IV (KMG-IV): sequencing the most valuable type-strain genomes for metagenomic binning, comparative biology and taxonomic classification.</title>
        <authorList>
            <person name="Goeker M."/>
        </authorList>
    </citation>
    <scope>NUCLEOTIDE SEQUENCE [LARGE SCALE GENOMIC DNA]</scope>
    <source>
        <strain evidence="1 2">DSM 102238</strain>
    </source>
</reference>
<dbReference type="InterPro" id="IPR027417">
    <property type="entry name" value="P-loop_NTPase"/>
</dbReference>
<organism evidence="1 2">
    <name type="scientific">Aureimonas pseudogalii</name>
    <dbReference type="NCBI Taxonomy" id="1744844"/>
    <lineage>
        <taxon>Bacteria</taxon>
        <taxon>Pseudomonadati</taxon>
        <taxon>Pseudomonadota</taxon>
        <taxon>Alphaproteobacteria</taxon>
        <taxon>Hyphomicrobiales</taxon>
        <taxon>Aurantimonadaceae</taxon>
        <taxon>Aureimonas</taxon>
    </lineage>
</organism>
<dbReference type="AlphaFoldDB" id="A0A7W6H803"/>